<dbReference type="EMBL" id="FWYB01000016">
    <property type="protein sequence ID" value="SMD13221.1"/>
    <property type="molecule type" value="Genomic_DNA"/>
</dbReference>
<evidence type="ECO:0000256" key="9">
    <source>
        <dbReference type="ARBA" id="ARBA00023015"/>
    </source>
</evidence>
<proteinExistence type="predicted"/>
<evidence type="ECO:0000256" key="4">
    <source>
        <dbReference type="ARBA" id="ARBA00022679"/>
    </source>
</evidence>
<keyword evidence="10" id="KW-0238">DNA-binding</keyword>
<keyword evidence="6 16" id="KW-0418">Kinase</keyword>
<dbReference type="Proteomes" id="UP000192678">
    <property type="component" value="Unassembled WGS sequence"/>
</dbReference>
<keyword evidence="17" id="KW-1185">Reference proteome</keyword>
<dbReference type="Pfam" id="PF02518">
    <property type="entry name" value="HATPase_c"/>
    <property type="match status" value="1"/>
</dbReference>
<evidence type="ECO:0000256" key="11">
    <source>
        <dbReference type="ARBA" id="ARBA00023163"/>
    </source>
</evidence>
<dbReference type="SUPFAM" id="SSF46689">
    <property type="entry name" value="Homeodomain-like"/>
    <property type="match status" value="1"/>
</dbReference>
<dbReference type="Gene3D" id="2.60.40.10">
    <property type="entry name" value="Immunoglobulins"/>
    <property type="match status" value="1"/>
</dbReference>
<evidence type="ECO:0000256" key="12">
    <source>
        <dbReference type="PROSITE-ProRule" id="PRU00169"/>
    </source>
</evidence>
<dbReference type="PANTHER" id="PTHR43547:SF2">
    <property type="entry name" value="HYBRID SIGNAL TRANSDUCTION HISTIDINE KINASE C"/>
    <property type="match status" value="1"/>
</dbReference>
<dbReference type="InterPro" id="IPR036890">
    <property type="entry name" value="HATPase_C_sf"/>
</dbReference>
<feature type="domain" description="Histidine kinase" evidence="14">
    <location>
        <begin position="836"/>
        <end position="1049"/>
    </location>
</feature>
<dbReference type="SUPFAM" id="SSF47384">
    <property type="entry name" value="Homodimeric domain of signal transducing histidine kinase"/>
    <property type="match status" value="1"/>
</dbReference>
<dbReference type="SUPFAM" id="SSF63829">
    <property type="entry name" value="Calcium-dependent phosphotriesterase"/>
    <property type="match status" value="3"/>
</dbReference>
<dbReference type="InterPro" id="IPR009057">
    <property type="entry name" value="Homeodomain-like_sf"/>
</dbReference>
<dbReference type="InterPro" id="IPR011006">
    <property type="entry name" value="CheY-like_superfamily"/>
</dbReference>
<reference evidence="16 17" key="1">
    <citation type="submission" date="2017-04" db="EMBL/GenBank/DDBJ databases">
        <authorList>
            <person name="Afonso C.L."/>
            <person name="Miller P.J."/>
            <person name="Scott M.A."/>
            <person name="Spackman E."/>
            <person name="Goraichik I."/>
            <person name="Dimitrov K.M."/>
            <person name="Suarez D.L."/>
            <person name="Swayne D.E."/>
        </authorList>
    </citation>
    <scope>NUCLEOTIDE SEQUENCE [LARGE SCALE GENOMIC DNA]</scope>
    <source>
        <strain evidence="16 17">DSM 19625</strain>
    </source>
</reference>
<dbReference type="InterPro" id="IPR011123">
    <property type="entry name" value="Y_Y_Y"/>
</dbReference>
<dbReference type="PANTHER" id="PTHR43547">
    <property type="entry name" value="TWO-COMPONENT HISTIDINE KINASE"/>
    <property type="match status" value="1"/>
</dbReference>
<comment type="catalytic activity">
    <reaction evidence="1">
        <text>ATP + protein L-histidine = ADP + protein N-phospho-L-histidine.</text>
        <dbReference type="EC" id="2.7.13.3"/>
    </reaction>
</comment>
<dbReference type="CDD" id="cd17574">
    <property type="entry name" value="REC_OmpR"/>
    <property type="match status" value="1"/>
</dbReference>
<dbReference type="CDD" id="cd00082">
    <property type="entry name" value="HisKA"/>
    <property type="match status" value="1"/>
</dbReference>
<dbReference type="Pfam" id="PF07495">
    <property type="entry name" value="Y_Y_Y"/>
    <property type="match status" value="1"/>
</dbReference>
<keyword evidence="11" id="KW-0804">Transcription</keyword>
<keyword evidence="9" id="KW-0805">Transcription regulation</keyword>
<dbReference type="InterPro" id="IPR003661">
    <property type="entry name" value="HisK_dim/P_dom"/>
</dbReference>
<dbReference type="Gene3D" id="2.130.10.10">
    <property type="entry name" value="YVTN repeat-like/Quinoprotein amine dehydrogenase"/>
    <property type="match status" value="2"/>
</dbReference>
<feature type="modified residue" description="4-aspartylphosphate" evidence="12">
    <location>
        <position position="1141"/>
    </location>
</feature>
<dbReference type="GO" id="GO:0000155">
    <property type="term" value="F:phosphorelay sensor kinase activity"/>
    <property type="evidence" value="ECO:0007669"/>
    <property type="project" value="InterPro"/>
</dbReference>
<dbReference type="SMART" id="SM00387">
    <property type="entry name" value="HATPase_c"/>
    <property type="match status" value="1"/>
</dbReference>
<dbReference type="Pfam" id="PF00512">
    <property type="entry name" value="HisKA"/>
    <property type="match status" value="1"/>
</dbReference>
<keyword evidence="5" id="KW-0547">Nucleotide-binding</keyword>
<dbReference type="InterPro" id="IPR015943">
    <property type="entry name" value="WD40/YVTN_repeat-like_dom_sf"/>
</dbReference>
<dbReference type="InterPro" id="IPR011110">
    <property type="entry name" value="Reg_prop"/>
</dbReference>
<dbReference type="PROSITE" id="PS50109">
    <property type="entry name" value="HIS_KIN"/>
    <property type="match status" value="1"/>
</dbReference>
<dbReference type="Gene3D" id="3.40.50.2300">
    <property type="match status" value="1"/>
</dbReference>
<dbReference type="InterPro" id="IPR004358">
    <property type="entry name" value="Sig_transdc_His_kin-like_C"/>
</dbReference>
<dbReference type="InterPro" id="IPR018060">
    <property type="entry name" value="HTH_AraC"/>
</dbReference>
<dbReference type="InterPro" id="IPR001789">
    <property type="entry name" value="Sig_transdc_resp-reg_receiver"/>
</dbReference>
<dbReference type="InterPro" id="IPR003594">
    <property type="entry name" value="HATPase_dom"/>
</dbReference>
<evidence type="ECO:0000259" key="15">
    <source>
        <dbReference type="PROSITE" id="PS50110"/>
    </source>
</evidence>
<evidence type="ECO:0000256" key="6">
    <source>
        <dbReference type="ARBA" id="ARBA00022777"/>
    </source>
</evidence>
<dbReference type="RefSeq" id="WP_084291529.1">
    <property type="nucleotide sequence ID" value="NZ_FWYB01000016.1"/>
</dbReference>
<keyword evidence="8" id="KW-0902">Two-component regulatory system</keyword>
<sequence>MLFRKFIIFVALLFISIRINAQKATVYEDIKFINISLNQGLSQSSVLSILQDRKGYMWLGTRDGLNKYDGVRFVKYRYNSRDTNSLSNNVVRTSCEDEYGNLWIGTASGLNRYNAQVDNFVRYKLAQKGNQKQNDILSLSPDRKGNLWVGTAQGLFKLDIKKGTKVLYQHKEKEQGSLSADIIQALLKTPDGNIWVSTNKGVDQYRPVSNSFVHYRLPEVAGTNTNFIASLYLDKQQNLLLGYKGGLAILNKKNNAFEHYKIGTNFITDPVRSIKEDGRHNLWIGTYNGLYIFNITDKSITRYQHDENNNSSLSQNSVYSICRDQMGDMWVGTYFGGINYYSSSYNRFKHVTAGNNNRTLNYKVVSSIIEDDAHNLWIGTEGGGINFYNKKTGIFTYYTHSEKDPNSISANNVKTMLMDKTGGLWIGLHDGGLNYLNTSVRPYRFKKINSGIEGNLSSNRVVSLFQDETGYIWIGTSGGGLNRLNPVTGKIIRIVQNEKILGDIVYLIAASSKSGQVLIGSNAGLVEMDINTLQSRQIVFNEANKNNAPPPVLSIYNKSGNELWVGTEGDGLYSYNLLTKKSKHYGISEGLPNDVIYGILPDAKNNLWLSTNNGLSQLQVSSGRIKNFDESDGLPSKEFNYGASMLNKVGLLYFGGTNGFCFFNPDQITTNTYVPPVYITEIKVNNQLINAWDGEKEIELAHDHNMLNFTFVALNYSQSQKNQYAVQLEGFDKDWNDLGNTNSLTYTNLDAGTYTFRVKASNNDGVWNKNGTSIKIHIATAPWKTWWAYSIYAIIICSILFLMRRQTLQRLKVRNELAAERGEKEKMKYLNQLFTNISHDFRTPLTLIMSPLKQMIQLEKGDEYVQKQHHVMYKNAMALMMLINQLLDLKKSESTTTTLQVSQQNIVPYLEEIKSYFDEYAREREIHYYFESTDPVIMVWFDGLQFQKVIYNLLSNAFKFTPNGGTITLRVTTNDSDNVNIEVLDTGSGIPDAHIKMIFDEFYQVKQGHGTGIGLALVKNIVNMHHGNVEVQSVEHHGSAFKVSLPIKKLRPSGYNMYGSEIVSPVNLPDMPWQYDLPQLPEIPFTYDEKRASILVVDDNDDLRRFISGLFSVAYNVYNAENGAEAIKIASQKSIDVVISDVMMPEMDGMEFCRRMKSNILTSHIPILLITAKATFESEKSGYELGADAYITKPFDPDVLSIRIHHLLESRKKLVEKYHREYIMQPAGNAFVETASPDEQFLKDFTTIVDEYLMEPDFTIDVLVKKIGMSRSVLYRKLKALTGQSIAELVKTIKLKKAAQLLMTTNMSVSEIAFALNFNDQKHFRQSFKTLFNQLPSAYRKQMDDET</sequence>
<dbReference type="GO" id="GO:0005524">
    <property type="term" value="F:ATP binding"/>
    <property type="evidence" value="ECO:0007669"/>
    <property type="project" value="UniProtKB-KW"/>
</dbReference>
<dbReference type="PROSITE" id="PS00041">
    <property type="entry name" value="HTH_ARAC_FAMILY_1"/>
    <property type="match status" value="1"/>
</dbReference>
<dbReference type="OrthoDB" id="9809670at2"/>
<dbReference type="SUPFAM" id="SSF55874">
    <property type="entry name" value="ATPase domain of HSP90 chaperone/DNA topoisomerase II/histidine kinase"/>
    <property type="match status" value="1"/>
</dbReference>
<dbReference type="FunFam" id="3.30.565.10:FF:000037">
    <property type="entry name" value="Hybrid sensor histidine kinase/response regulator"/>
    <property type="match status" value="1"/>
</dbReference>
<evidence type="ECO:0000256" key="8">
    <source>
        <dbReference type="ARBA" id="ARBA00023012"/>
    </source>
</evidence>
<evidence type="ECO:0000256" key="10">
    <source>
        <dbReference type="ARBA" id="ARBA00023125"/>
    </source>
</evidence>
<dbReference type="SMART" id="SM00388">
    <property type="entry name" value="HisKA"/>
    <property type="match status" value="1"/>
</dbReference>
<dbReference type="InterPro" id="IPR036097">
    <property type="entry name" value="HisK_dim/P_sf"/>
</dbReference>
<feature type="domain" description="Response regulatory" evidence="15">
    <location>
        <begin position="1093"/>
        <end position="1208"/>
    </location>
</feature>
<dbReference type="Gene3D" id="3.30.565.10">
    <property type="entry name" value="Histidine kinase-like ATPase, C-terminal domain"/>
    <property type="match status" value="1"/>
</dbReference>
<keyword evidence="3 12" id="KW-0597">Phosphoprotein</keyword>
<accession>A0A1W2EU86</accession>
<name>A0A1W2EU86_9SPHI</name>
<keyword evidence="7" id="KW-0067">ATP-binding</keyword>
<feature type="domain" description="HTH araC/xylS-type" evidence="13">
    <location>
        <begin position="1243"/>
        <end position="1342"/>
    </location>
</feature>
<dbReference type="Pfam" id="PF07494">
    <property type="entry name" value="Reg_prop"/>
    <property type="match status" value="9"/>
</dbReference>
<dbReference type="STRING" id="475255.SAMN04488101_11624"/>
<dbReference type="PROSITE" id="PS50110">
    <property type="entry name" value="RESPONSE_REGULATORY"/>
    <property type="match status" value="1"/>
</dbReference>
<dbReference type="GO" id="GO:0043565">
    <property type="term" value="F:sequence-specific DNA binding"/>
    <property type="evidence" value="ECO:0007669"/>
    <property type="project" value="InterPro"/>
</dbReference>
<evidence type="ECO:0000256" key="1">
    <source>
        <dbReference type="ARBA" id="ARBA00000085"/>
    </source>
</evidence>
<dbReference type="InterPro" id="IPR018062">
    <property type="entry name" value="HTH_AraC-typ_CS"/>
</dbReference>
<dbReference type="PRINTS" id="PR00344">
    <property type="entry name" value="BCTRLSENSOR"/>
</dbReference>
<dbReference type="CDD" id="cd00146">
    <property type="entry name" value="PKD"/>
    <property type="match status" value="1"/>
</dbReference>
<keyword evidence="4" id="KW-0808">Transferase</keyword>
<evidence type="ECO:0000313" key="16">
    <source>
        <dbReference type="EMBL" id="SMD13221.1"/>
    </source>
</evidence>
<dbReference type="GO" id="GO:0003700">
    <property type="term" value="F:DNA-binding transcription factor activity"/>
    <property type="evidence" value="ECO:0007669"/>
    <property type="project" value="InterPro"/>
</dbReference>
<dbReference type="Gene3D" id="1.10.10.60">
    <property type="entry name" value="Homeodomain-like"/>
    <property type="match status" value="1"/>
</dbReference>
<evidence type="ECO:0000259" key="13">
    <source>
        <dbReference type="PROSITE" id="PS01124"/>
    </source>
</evidence>
<evidence type="ECO:0000313" key="17">
    <source>
        <dbReference type="Proteomes" id="UP000192678"/>
    </source>
</evidence>
<dbReference type="Pfam" id="PF00072">
    <property type="entry name" value="Response_reg"/>
    <property type="match status" value="1"/>
</dbReference>
<organism evidence="16 17">
    <name type="scientific">Pedobacter nyackensis</name>
    <dbReference type="NCBI Taxonomy" id="475255"/>
    <lineage>
        <taxon>Bacteria</taxon>
        <taxon>Pseudomonadati</taxon>
        <taxon>Bacteroidota</taxon>
        <taxon>Sphingobacteriia</taxon>
        <taxon>Sphingobacteriales</taxon>
        <taxon>Sphingobacteriaceae</taxon>
        <taxon>Pedobacter</taxon>
    </lineage>
</organism>
<dbReference type="SUPFAM" id="SSF52172">
    <property type="entry name" value="CheY-like"/>
    <property type="match status" value="1"/>
</dbReference>
<evidence type="ECO:0000259" key="14">
    <source>
        <dbReference type="PROSITE" id="PS50109"/>
    </source>
</evidence>
<dbReference type="FunFam" id="2.60.40.10:FF:000791">
    <property type="entry name" value="Two-component system sensor histidine kinase/response regulator"/>
    <property type="match status" value="1"/>
</dbReference>
<dbReference type="Gene3D" id="1.10.287.130">
    <property type="match status" value="1"/>
</dbReference>
<evidence type="ECO:0000256" key="3">
    <source>
        <dbReference type="ARBA" id="ARBA00022553"/>
    </source>
</evidence>
<gene>
    <name evidence="16" type="ORF">SAMN04488101_11624</name>
</gene>
<dbReference type="InterPro" id="IPR013783">
    <property type="entry name" value="Ig-like_fold"/>
</dbReference>
<dbReference type="EC" id="2.7.13.3" evidence="2"/>
<dbReference type="InterPro" id="IPR005467">
    <property type="entry name" value="His_kinase_dom"/>
</dbReference>
<dbReference type="SMART" id="SM00342">
    <property type="entry name" value="HTH_ARAC"/>
    <property type="match status" value="1"/>
</dbReference>
<protein>
    <recommendedName>
        <fullName evidence="2">histidine kinase</fullName>
        <ecNumber evidence="2">2.7.13.3</ecNumber>
    </recommendedName>
</protein>
<dbReference type="Pfam" id="PF12833">
    <property type="entry name" value="HTH_18"/>
    <property type="match status" value="1"/>
</dbReference>
<evidence type="ECO:0000256" key="5">
    <source>
        <dbReference type="ARBA" id="ARBA00022741"/>
    </source>
</evidence>
<evidence type="ECO:0000256" key="7">
    <source>
        <dbReference type="ARBA" id="ARBA00022840"/>
    </source>
</evidence>
<dbReference type="PROSITE" id="PS01124">
    <property type="entry name" value="HTH_ARAC_FAMILY_2"/>
    <property type="match status" value="1"/>
</dbReference>
<evidence type="ECO:0000256" key="2">
    <source>
        <dbReference type="ARBA" id="ARBA00012438"/>
    </source>
</evidence>
<dbReference type="SMART" id="SM00448">
    <property type="entry name" value="REC"/>
    <property type="match status" value="1"/>
</dbReference>